<dbReference type="EMBL" id="CM045871">
    <property type="protein sequence ID" value="KAI7951236.1"/>
    <property type="molecule type" value="Genomic_DNA"/>
</dbReference>
<organism evidence="1 2">
    <name type="scientific">Puccinia striiformis f. sp. tritici</name>
    <dbReference type="NCBI Taxonomy" id="168172"/>
    <lineage>
        <taxon>Eukaryota</taxon>
        <taxon>Fungi</taxon>
        <taxon>Dikarya</taxon>
        <taxon>Basidiomycota</taxon>
        <taxon>Pucciniomycotina</taxon>
        <taxon>Pucciniomycetes</taxon>
        <taxon>Pucciniales</taxon>
        <taxon>Pucciniaceae</taxon>
        <taxon>Puccinia</taxon>
    </lineage>
</organism>
<dbReference type="Proteomes" id="UP001060170">
    <property type="component" value="Chromosome 7"/>
</dbReference>
<reference evidence="2" key="2">
    <citation type="journal article" date="2018" name="Mol. Plant Microbe Interact.">
        <title>Genome sequence resources for the wheat stripe rust pathogen (Puccinia striiformis f. sp. tritici) and the barley stripe rust pathogen (Puccinia striiformis f. sp. hordei).</title>
        <authorList>
            <person name="Xia C."/>
            <person name="Wang M."/>
            <person name="Yin C."/>
            <person name="Cornejo O.E."/>
            <person name="Hulbert S.H."/>
            <person name="Chen X."/>
        </authorList>
    </citation>
    <scope>NUCLEOTIDE SEQUENCE [LARGE SCALE GENOMIC DNA]</scope>
    <source>
        <strain evidence="2">93-210</strain>
    </source>
</reference>
<protein>
    <submittedName>
        <fullName evidence="1">Uncharacterized protein</fullName>
    </submittedName>
</protein>
<name>A0ACC0ECX4_9BASI</name>
<keyword evidence="2" id="KW-1185">Reference proteome</keyword>
<comment type="caution">
    <text evidence="1">The sequence shown here is derived from an EMBL/GenBank/DDBJ whole genome shotgun (WGS) entry which is preliminary data.</text>
</comment>
<proteinExistence type="predicted"/>
<reference evidence="2" key="1">
    <citation type="journal article" date="2018" name="BMC Genomics">
        <title>Genomic insights into host adaptation between the wheat stripe rust pathogen (Puccinia striiformis f. sp. tritici) and the barley stripe rust pathogen (Puccinia striiformis f. sp. hordei).</title>
        <authorList>
            <person name="Xia C."/>
            <person name="Wang M."/>
            <person name="Yin C."/>
            <person name="Cornejo O.E."/>
            <person name="Hulbert S.H."/>
            <person name="Chen X."/>
        </authorList>
    </citation>
    <scope>NUCLEOTIDE SEQUENCE [LARGE SCALE GENOMIC DNA]</scope>
    <source>
        <strain evidence="2">93-210</strain>
    </source>
</reference>
<gene>
    <name evidence="1" type="ORF">MJO28_006920</name>
</gene>
<accession>A0ACC0ECX4</accession>
<evidence type="ECO:0000313" key="1">
    <source>
        <dbReference type="EMBL" id="KAI7951236.1"/>
    </source>
</evidence>
<reference evidence="1 2" key="3">
    <citation type="journal article" date="2022" name="Microbiol. Spectr.">
        <title>Folding features and dynamics of 3D genome architecture in plant fungal pathogens.</title>
        <authorList>
            <person name="Xia C."/>
        </authorList>
    </citation>
    <scope>NUCLEOTIDE SEQUENCE [LARGE SCALE GENOMIC DNA]</scope>
    <source>
        <strain evidence="1 2">93-210</strain>
    </source>
</reference>
<sequence length="135" mass="15776">MSQNWLCACRNGDFVAWLSLKRVGFECEVAQSRDVLLKQTRPTRELTPLYTFTSDLRSYSGSETRREKIQTESLFGPYPWFSWSQALVGRQKLERQYRTFIYRPTRLQIEKPGRRTGNYTKSYGLTRCATIAVSS</sequence>
<evidence type="ECO:0000313" key="2">
    <source>
        <dbReference type="Proteomes" id="UP001060170"/>
    </source>
</evidence>